<organism evidence="2 3">
    <name type="scientific">Vibrio caribbeanicus ATCC BAA-2122</name>
    <dbReference type="NCBI Taxonomy" id="796620"/>
    <lineage>
        <taxon>Bacteria</taxon>
        <taxon>Pseudomonadati</taxon>
        <taxon>Pseudomonadota</taxon>
        <taxon>Gammaproteobacteria</taxon>
        <taxon>Vibrionales</taxon>
        <taxon>Vibrionaceae</taxon>
        <taxon>Vibrio</taxon>
    </lineage>
</organism>
<dbReference type="SUPFAM" id="SSF56634">
    <property type="entry name" value="Heme-dependent catalase-like"/>
    <property type="match status" value="1"/>
</dbReference>
<protein>
    <submittedName>
        <fullName evidence="2">Catalase</fullName>
    </submittedName>
</protein>
<name>E3BHJ7_9VIBR</name>
<comment type="caution">
    <text evidence="2">The sequence shown here is derived from an EMBL/GenBank/DDBJ whole genome shotgun (WGS) entry which is preliminary data.</text>
</comment>
<evidence type="ECO:0000313" key="2">
    <source>
        <dbReference type="EMBL" id="EFP97286.1"/>
    </source>
</evidence>
<feature type="signal peptide" evidence="1">
    <location>
        <begin position="1"/>
        <end position="20"/>
    </location>
</feature>
<keyword evidence="1" id="KW-0732">Signal</keyword>
<dbReference type="InterPro" id="IPR020835">
    <property type="entry name" value="Catalase_sf"/>
</dbReference>
<dbReference type="OrthoDB" id="255727at2"/>
<reference evidence="2 3" key="1">
    <citation type="journal article" date="2012" name="Int. J. Syst. Evol. Microbiol.">
        <title>Vibrio caribbeanicus sp. nov., isolated from the marine sponge Scleritoderma cyanea.</title>
        <authorList>
            <person name="Hoffmann M."/>
            <person name="Monday S.R."/>
            <person name="Allard M.W."/>
            <person name="Strain E.A."/>
            <person name="Whittaker P."/>
            <person name="Naum M."/>
            <person name="McCarthy P.J."/>
            <person name="Lopez J.V."/>
            <person name="Fischer M."/>
            <person name="Brown E.W."/>
        </authorList>
    </citation>
    <scope>NUCLEOTIDE SEQUENCE [LARGE SCALE GENOMIC DNA]</scope>
    <source>
        <strain evidence="2 3">ATCC BAA-2122</strain>
    </source>
</reference>
<dbReference type="Gene3D" id="1.20.1280.120">
    <property type="match status" value="1"/>
</dbReference>
<dbReference type="Gene3D" id="2.40.180.10">
    <property type="entry name" value="Catalase core domain"/>
    <property type="match status" value="1"/>
</dbReference>
<accession>E3BHJ7</accession>
<evidence type="ECO:0000313" key="3">
    <source>
        <dbReference type="Proteomes" id="UP000002943"/>
    </source>
</evidence>
<dbReference type="STRING" id="796620.VIBC2010_17864"/>
<keyword evidence="3" id="KW-1185">Reference proteome</keyword>
<proteinExistence type="predicted"/>
<dbReference type="RefSeq" id="WP_009600465.1">
    <property type="nucleotide sequence ID" value="NZ_AEIU01000059.1"/>
</dbReference>
<gene>
    <name evidence="2" type="ORF">VIBC2010_17864</name>
</gene>
<dbReference type="AlphaFoldDB" id="E3BHJ7"/>
<dbReference type="GO" id="GO:0020037">
    <property type="term" value="F:heme binding"/>
    <property type="evidence" value="ECO:0007669"/>
    <property type="project" value="InterPro"/>
</dbReference>
<dbReference type="Proteomes" id="UP000002943">
    <property type="component" value="Unassembled WGS sequence"/>
</dbReference>
<sequence>MIKLSLAVATSLLVAMPGMANETFSPQRNLAAFEKLFGVTEGKRRNHTKGFCITGEFIPQDPKVKTYSSSAIFTEPSTFIGRVSHKGGKANPPDNVPGHYGLAVEITAEKKERHIFSMNTEHFFPVSSVEAFIELLEAKANGKEATLAYAKNSPELQAYKAYHSKLDNSLHPYEGATYNSINTFYLTDEKGNQTPVRWSFVPSGERGITLNPSENFFLQNMQNNLSKGEVTWDMVITFAAGGDDILNPHIKWSEENKKLVAAKLRVTAAFPEDKGNCDTMNFDPLVLSKGFKASEDPMLQARSSIYALGFGRRLSEK</sequence>
<dbReference type="EMBL" id="AEIU01000059">
    <property type="protein sequence ID" value="EFP97286.1"/>
    <property type="molecule type" value="Genomic_DNA"/>
</dbReference>
<feature type="chain" id="PRO_5003166467" evidence="1">
    <location>
        <begin position="21"/>
        <end position="317"/>
    </location>
</feature>
<dbReference type="eggNOG" id="COG0753">
    <property type="taxonomic scope" value="Bacteria"/>
</dbReference>
<evidence type="ECO:0000256" key="1">
    <source>
        <dbReference type="SAM" id="SignalP"/>
    </source>
</evidence>